<keyword evidence="6 8" id="KW-0594">Phospholipid biosynthesis</keyword>
<evidence type="ECO:0000256" key="7">
    <source>
        <dbReference type="ARBA" id="ARBA00023264"/>
    </source>
</evidence>
<dbReference type="InterPro" id="IPR006109">
    <property type="entry name" value="G3P_DH_NAD-dep_C"/>
</dbReference>
<protein>
    <recommendedName>
        <fullName evidence="8">Glycerol-3-phosphate dehydrogenase [NAD(P)+]</fullName>
        <ecNumber evidence="8">1.1.1.94</ecNumber>
    </recommendedName>
    <alternativeName>
        <fullName evidence="8">NAD(P)(+)-dependent glycerol-3-phosphate dehydrogenase</fullName>
    </alternativeName>
    <alternativeName>
        <fullName evidence="8">NAD(P)H-dependent dihydroxyacetone-phosphate reductase</fullName>
    </alternativeName>
</protein>
<reference evidence="14" key="1">
    <citation type="journal article" date="2019" name="Int. J. Syst. Evol. Microbiol.">
        <title>The Global Catalogue of Microorganisms (GCM) 10K type strain sequencing project: providing services to taxonomists for standard genome sequencing and annotation.</title>
        <authorList>
            <consortium name="The Broad Institute Genomics Platform"/>
            <consortium name="The Broad Institute Genome Sequencing Center for Infectious Disease"/>
            <person name="Wu L."/>
            <person name="Ma J."/>
        </authorList>
    </citation>
    <scope>NUCLEOTIDE SEQUENCE [LARGE SCALE GENOMIC DNA]</scope>
    <source>
        <strain evidence="14">NBRC 112299</strain>
    </source>
</reference>
<feature type="binding site" evidence="8">
    <location>
        <position position="12"/>
    </location>
    <ligand>
        <name>NADPH</name>
        <dbReference type="ChEBI" id="CHEBI:57783"/>
    </ligand>
</feature>
<evidence type="ECO:0000256" key="5">
    <source>
        <dbReference type="ARBA" id="ARBA00023098"/>
    </source>
</evidence>
<evidence type="ECO:0000256" key="3">
    <source>
        <dbReference type="ARBA" id="ARBA00023002"/>
    </source>
</evidence>
<evidence type="ECO:0000256" key="10">
    <source>
        <dbReference type="RuleBase" id="RU000439"/>
    </source>
</evidence>
<feature type="binding site" evidence="8">
    <location>
        <position position="281"/>
    </location>
    <ligand>
        <name>NADPH</name>
        <dbReference type="ChEBI" id="CHEBI:57783"/>
    </ligand>
</feature>
<keyword evidence="7 8" id="KW-1208">Phospholipid metabolism</keyword>
<comment type="catalytic activity">
    <reaction evidence="8">
        <text>sn-glycerol 3-phosphate + NAD(+) = dihydroxyacetone phosphate + NADH + H(+)</text>
        <dbReference type="Rhea" id="RHEA:11092"/>
        <dbReference type="ChEBI" id="CHEBI:15378"/>
        <dbReference type="ChEBI" id="CHEBI:57540"/>
        <dbReference type="ChEBI" id="CHEBI:57597"/>
        <dbReference type="ChEBI" id="CHEBI:57642"/>
        <dbReference type="ChEBI" id="CHEBI:57945"/>
        <dbReference type="EC" id="1.1.1.94"/>
    </reaction>
</comment>
<dbReference type="InterPro" id="IPR036291">
    <property type="entry name" value="NAD(P)-bd_dom_sf"/>
</dbReference>
<dbReference type="InterPro" id="IPR013328">
    <property type="entry name" value="6PGD_dom2"/>
</dbReference>
<feature type="binding site" evidence="8">
    <location>
        <position position="32"/>
    </location>
    <ligand>
        <name>NADPH</name>
        <dbReference type="ChEBI" id="CHEBI:57783"/>
    </ligand>
</feature>
<feature type="binding site" evidence="8">
    <location>
        <position position="255"/>
    </location>
    <ligand>
        <name>sn-glycerol 3-phosphate</name>
        <dbReference type="ChEBI" id="CHEBI:57597"/>
    </ligand>
</feature>
<dbReference type="PROSITE" id="PS00957">
    <property type="entry name" value="NAD_G3PDH"/>
    <property type="match status" value="1"/>
</dbReference>
<evidence type="ECO:0000259" key="11">
    <source>
        <dbReference type="Pfam" id="PF01210"/>
    </source>
</evidence>
<dbReference type="Gene3D" id="3.40.50.720">
    <property type="entry name" value="NAD(P)-binding Rossmann-like Domain"/>
    <property type="match status" value="1"/>
</dbReference>
<dbReference type="RefSeq" id="WP_284327388.1">
    <property type="nucleotide sequence ID" value="NZ_BSUN01000001.1"/>
</dbReference>
<feature type="domain" description="Glycerol-3-phosphate dehydrogenase NAD-dependent N-terminal" evidence="11">
    <location>
        <begin position="5"/>
        <end position="159"/>
    </location>
</feature>
<keyword evidence="3 8" id="KW-0560">Oxidoreductase</keyword>
<evidence type="ECO:0000256" key="1">
    <source>
        <dbReference type="ARBA" id="ARBA00011009"/>
    </source>
</evidence>
<dbReference type="HAMAP" id="MF_00394">
    <property type="entry name" value="NAD_Glyc3P_dehydrog"/>
    <property type="match status" value="1"/>
</dbReference>
<feature type="binding site" evidence="8">
    <location>
        <position position="244"/>
    </location>
    <ligand>
        <name>sn-glycerol 3-phosphate</name>
        <dbReference type="ChEBI" id="CHEBI:57597"/>
    </ligand>
</feature>
<proteinExistence type="inferred from homology"/>
<dbReference type="SUPFAM" id="SSF48179">
    <property type="entry name" value="6-phosphogluconate dehydrogenase C-terminal domain-like"/>
    <property type="match status" value="1"/>
</dbReference>
<evidence type="ECO:0000256" key="9">
    <source>
        <dbReference type="RuleBase" id="RU000437"/>
    </source>
</evidence>
<organism evidence="13 14">
    <name type="scientific">Demequina litorisediminis</name>
    <dbReference type="NCBI Taxonomy" id="1849022"/>
    <lineage>
        <taxon>Bacteria</taxon>
        <taxon>Bacillati</taxon>
        <taxon>Actinomycetota</taxon>
        <taxon>Actinomycetes</taxon>
        <taxon>Micrococcales</taxon>
        <taxon>Demequinaceae</taxon>
        <taxon>Demequina</taxon>
    </lineage>
</organism>
<dbReference type="EC" id="1.1.1.94" evidence="8"/>
<dbReference type="PANTHER" id="PTHR11728:SF1">
    <property type="entry name" value="GLYCEROL-3-PHOSPHATE DEHYDROGENASE [NAD(+)] 2, CHLOROPLASTIC"/>
    <property type="match status" value="1"/>
</dbReference>
<dbReference type="InterPro" id="IPR006168">
    <property type="entry name" value="G3P_DH_NAD-dep"/>
</dbReference>
<feature type="binding site" evidence="8">
    <location>
        <position position="140"/>
    </location>
    <ligand>
        <name>NADPH</name>
        <dbReference type="ChEBI" id="CHEBI:57783"/>
    </ligand>
</feature>
<dbReference type="PANTHER" id="PTHR11728">
    <property type="entry name" value="GLYCEROL-3-PHOSPHATE DEHYDROGENASE"/>
    <property type="match status" value="1"/>
</dbReference>
<feature type="binding site" evidence="8">
    <location>
        <position position="106"/>
    </location>
    <ligand>
        <name>NADPH</name>
        <dbReference type="ChEBI" id="CHEBI:57783"/>
    </ligand>
</feature>
<comment type="function">
    <text evidence="8">Catalyzes the reduction of the glycolytic intermediate dihydroxyacetone phosphate (DHAP) to sn-glycerol 3-phosphate (G3P), the key precursor for phospholipid synthesis.</text>
</comment>
<feature type="binding site" evidence="8">
    <location>
        <position position="191"/>
    </location>
    <ligand>
        <name>sn-glycerol 3-phosphate</name>
        <dbReference type="ChEBI" id="CHEBI:57597"/>
    </ligand>
</feature>
<dbReference type="SUPFAM" id="SSF51735">
    <property type="entry name" value="NAD(P)-binding Rossmann-fold domains"/>
    <property type="match status" value="1"/>
</dbReference>
<feature type="active site" description="Proton acceptor" evidence="8">
    <location>
        <position position="191"/>
    </location>
</feature>
<name>A0ABQ6I9C9_9MICO</name>
<dbReference type="NCBIfam" id="NF000940">
    <property type="entry name" value="PRK00094.1-2"/>
    <property type="match status" value="1"/>
</dbReference>
<keyword evidence="14" id="KW-1185">Reference proteome</keyword>
<evidence type="ECO:0000313" key="14">
    <source>
        <dbReference type="Proteomes" id="UP001157125"/>
    </source>
</evidence>
<keyword evidence="2 8" id="KW-0444">Lipid biosynthesis</keyword>
<evidence type="ECO:0000259" key="12">
    <source>
        <dbReference type="Pfam" id="PF07479"/>
    </source>
</evidence>
<comment type="subcellular location">
    <subcellularLocation>
        <location evidence="8">Cytoplasm</location>
    </subcellularLocation>
</comment>
<keyword evidence="8" id="KW-0521">NADP</keyword>
<feature type="binding site" evidence="8">
    <location>
        <position position="255"/>
    </location>
    <ligand>
        <name>NADPH</name>
        <dbReference type="ChEBI" id="CHEBI:57783"/>
    </ligand>
</feature>
<comment type="similarity">
    <text evidence="1 8 9">Belongs to the NAD-dependent glycerol-3-phosphate dehydrogenase family.</text>
</comment>
<dbReference type="NCBIfam" id="NF000942">
    <property type="entry name" value="PRK00094.1-4"/>
    <property type="match status" value="1"/>
</dbReference>
<feature type="binding site" evidence="8">
    <location>
        <position position="106"/>
    </location>
    <ligand>
        <name>sn-glycerol 3-phosphate</name>
        <dbReference type="ChEBI" id="CHEBI:57597"/>
    </ligand>
</feature>
<dbReference type="Pfam" id="PF01210">
    <property type="entry name" value="NAD_Gly3P_dh_N"/>
    <property type="match status" value="1"/>
</dbReference>
<accession>A0ABQ6I9C9</accession>
<keyword evidence="8" id="KW-0963">Cytoplasm</keyword>
<evidence type="ECO:0000256" key="4">
    <source>
        <dbReference type="ARBA" id="ARBA00023027"/>
    </source>
</evidence>
<dbReference type="Proteomes" id="UP001157125">
    <property type="component" value="Unassembled WGS sequence"/>
</dbReference>
<evidence type="ECO:0000256" key="8">
    <source>
        <dbReference type="HAMAP-Rule" id="MF_00394"/>
    </source>
</evidence>
<dbReference type="Gene3D" id="1.10.1040.10">
    <property type="entry name" value="N-(1-d-carboxylethyl)-l-norvaline Dehydrogenase, domain 2"/>
    <property type="match status" value="1"/>
</dbReference>
<dbReference type="InterPro" id="IPR011128">
    <property type="entry name" value="G3P_DH_NAD-dep_N"/>
</dbReference>
<dbReference type="PRINTS" id="PR00077">
    <property type="entry name" value="GPDHDRGNASE"/>
</dbReference>
<feature type="domain" description="Glycerol-3-phosphate dehydrogenase NAD-dependent C-terminal" evidence="12">
    <location>
        <begin position="180"/>
        <end position="320"/>
    </location>
</feature>
<evidence type="ECO:0000313" key="13">
    <source>
        <dbReference type="EMBL" id="GMA34404.1"/>
    </source>
</evidence>
<feature type="binding site" evidence="8">
    <location>
        <position position="136"/>
    </location>
    <ligand>
        <name>sn-glycerol 3-phosphate</name>
        <dbReference type="ChEBI" id="CHEBI:57597"/>
    </ligand>
</feature>
<feature type="binding site" evidence="8">
    <location>
        <position position="254"/>
    </location>
    <ligand>
        <name>sn-glycerol 3-phosphate</name>
        <dbReference type="ChEBI" id="CHEBI:57597"/>
    </ligand>
</feature>
<comment type="catalytic activity">
    <reaction evidence="8 10">
        <text>sn-glycerol 3-phosphate + NADP(+) = dihydroxyacetone phosphate + NADPH + H(+)</text>
        <dbReference type="Rhea" id="RHEA:11096"/>
        <dbReference type="ChEBI" id="CHEBI:15378"/>
        <dbReference type="ChEBI" id="CHEBI:57597"/>
        <dbReference type="ChEBI" id="CHEBI:57642"/>
        <dbReference type="ChEBI" id="CHEBI:57783"/>
        <dbReference type="ChEBI" id="CHEBI:58349"/>
        <dbReference type="EC" id="1.1.1.94"/>
    </reaction>
</comment>
<keyword evidence="8" id="KW-0547">Nucleotide-binding</keyword>
<sequence length="333" mass="34058">MTRAAVLGTGAWGTTFAAVLADAGTEVTLWGRDEATATQIVSERRNQRFLPDLDLPEGIAATTDVAAALDGADIVAVALPAQILRSVVADWSGLVPAGAVVTSLMKGIEIGTHARMSEVLAEVWSIPDERMTVVSGPNLAREIAARQPTATVVAGADQGAAEMVAAASASSYFRPYTNTDVVGVELCGAFKNVIAVAVGVADGLGFGHNTTATVITRGLAEITRLGHALGAQPDTFSGLAGMGDLIATCASPLSRNHTLGAHVGRGLSLDDAIQRTGGTAEGVKTSQSIQELARAHGVDVPICDAVVAMLHDGAPIQDVLNALVSRPRKAEGV</sequence>
<dbReference type="PIRSF" id="PIRSF000114">
    <property type="entry name" value="Glycerol-3-P_dh"/>
    <property type="match status" value="1"/>
</dbReference>
<gene>
    <name evidence="8 13" type="primary">gpsA</name>
    <name evidence="13" type="ORF">GCM10025876_06080</name>
</gene>
<dbReference type="EMBL" id="BSUN01000001">
    <property type="protein sequence ID" value="GMA34404.1"/>
    <property type="molecule type" value="Genomic_DNA"/>
</dbReference>
<evidence type="ECO:0000256" key="2">
    <source>
        <dbReference type="ARBA" id="ARBA00022516"/>
    </source>
</evidence>
<feature type="binding site" evidence="8">
    <location>
        <position position="256"/>
    </location>
    <ligand>
        <name>sn-glycerol 3-phosphate</name>
        <dbReference type="ChEBI" id="CHEBI:57597"/>
    </ligand>
</feature>
<comment type="caution">
    <text evidence="13">The sequence shown here is derived from an EMBL/GenBank/DDBJ whole genome shotgun (WGS) entry which is preliminary data.</text>
</comment>
<dbReference type="InterPro" id="IPR008927">
    <property type="entry name" value="6-PGluconate_DH-like_C_sf"/>
</dbReference>
<keyword evidence="4 8" id="KW-0520">NAD</keyword>
<evidence type="ECO:0000256" key="6">
    <source>
        <dbReference type="ARBA" id="ARBA00023209"/>
    </source>
</evidence>
<comment type="caution">
    <text evidence="8">Lacks conserved residue(s) required for the propagation of feature annotation.</text>
</comment>
<dbReference type="Pfam" id="PF07479">
    <property type="entry name" value="NAD_Gly3P_dh_C"/>
    <property type="match status" value="1"/>
</dbReference>
<comment type="pathway">
    <text evidence="8">Membrane lipid metabolism; glycerophospholipid metabolism.</text>
</comment>
<keyword evidence="5 8" id="KW-0443">Lipid metabolism</keyword>